<evidence type="ECO:0000313" key="2">
    <source>
        <dbReference type="Proteomes" id="UP000236745"/>
    </source>
</evidence>
<accession>A0A1H5XLS9</accession>
<evidence type="ECO:0008006" key="3">
    <source>
        <dbReference type="Google" id="ProtNLM"/>
    </source>
</evidence>
<dbReference type="EMBL" id="FNVQ01000001">
    <property type="protein sequence ID" value="SEG12698.1"/>
    <property type="molecule type" value="Genomic_DNA"/>
</dbReference>
<reference evidence="1 2" key="1">
    <citation type="submission" date="2016-10" db="EMBL/GenBank/DDBJ databases">
        <authorList>
            <person name="de Groot N.N."/>
        </authorList>
    </citation>
    <scope>NUCLEOTIDE SEQUENCE [LARGE SCALE GENOMIC DNA]</scope>
    <source>
        <strain evidence="1 2">DSM 22012</strain>
    </source>
</reference>
<organism evidence="1 2">
    <name type="scientific">Marinobacterium lutimaris</name>
    <dbReference type="NCBI Taxonomy" id="568106"/>
    <lineage>
        <taxon>Bacteria</taxon>
        <taxon>Pseudomonadati</taxon>
        <taxon>Pseudomonadota</taxon>
        <taxon>Gammaproteobacteria</taxon>
        <taxon>Oceanospirillales</taxon>
        <taxon>Oceanospirillaceae</taxon>
        <taxon>Marinobacterium</taxon>
    </lineage>
</organism>
<sequence>MGTEQFQQSIFDNASAVGGHEGHAVRSCLRHLQRAKQLIEEMPELAVFSAITAQEEAATALLLTLRKRKYTGSEKLNIRNHVHKTGVLPMVELITSAFLPAATDFSVTLGFAEEGKRKVLKYKIPFRINNEQFYMEPVPPLQIFSKEKGGLPPDYHAKISKIATEAGIDSIFEHIKKLANERNRMLYASSSGIPEEVNPRSRVQYFDEAAMRTLILYLLIEPYHEKQNLVQEALSAYIKVLERVPPNLE</sequence>
<proteinExistence type="predicted"/>
<gene>
    <name evidence="1" type="ORF">SAMN05444390_1011431</name>
</gene>
<keyword evidence="2" id="KW-1185">Reference proteome</keyword>
<name>A0A1H5XLS9_9GAMM</name>
<protein>
    <recommendedName>
        <fullName evidence="3">AbiV family abortive infection protein</fullName>
    </recommendedName>
</protein>
<dbReference type="RefSeq" id="WP_104002338.1">
    <property type="nucleotide sequence ID" value="NZ_FNVQ01000001.1"/>
</dbReference>
<dbReference type="AlphaFoldDB" id="A0A1H5XLS9"/>
<dbReference type="Proteomes" id="UP000236745">
    <property type="component" value="Unassembled WGS sequence"/>
</dbReference>
<evidence type="ECO:0000313" key="1">
    <source>
        <dbReference type="EMBL" id="SEG12698.1"/>
    </source>
</evidence>
<dbReference type="OrthoDB" id="7063448at2"/>